<proteinExistence type="predicted"/>
<evidence type="ECO:0000259" key="1">
    <source>
        <dbReference type="Pfam" id="PF14616"/>
    </source>
</evidence>
<name>A0A4S4MMS6_9APHY</name>
<organism evidence="2 3">
    <name type="scientific">Antrodiella citrinella</name>
    <dbReference type="NCBI Taxonomy" id="2447956"/>
    <lineage>
        <taxon>Eukaryota</taxon>
        <taxon>Fungi</taxon>
        <taxon>Dikarya</taxon>
        <taxon>Basidiomycota</taxon>
        <taxon>Agaricomycotina</taxon>
        <taxon>Agaricomycetes</taxon>
        <taxon>Polyporales</taxon>
        <taxon>Steccherinaceae</taxon>
        <taxon>Antrodiella</taxon>
    </lineage>
</organism>
<dbReference type="OrthoDB" id="5595379at2759"/>
<protein>
    <recommendedName>
        <fullName evidence="1">Transcription regulator Rua1 C-terminal domain-containing protein</fullName>
    </recommendedName>
</protein>
<dbReference type="PANTHER" id="PTHR28125">
    <property type="entry name" value="MEIOTIC EXPRESSION UP-REGULATED PROTEIN 26"/>
    <property type="match status" value="1"/>
</dbReference>
<dbReference type="Proteomes" id="UP000308730">
    <property type="component" value="Unassembled WGS sequence"/>
</dbReference>
<feature type="domain" description="Transcription regulator Rua1 C-terminal" evidence="1">
    <location>
        <begin position="77"/>
        <end position="199"/>
    </location>
</feature>
<gene>
    <name evidence="2" type="ORF">EUX98_g6919</name>
</gene>
<evidence type="ECO:0000313" key="3">
    <source>
        <dbReference type="Proteomes" id="UP000308730"/>
    </source>
</evidence>
<dbReference type="PANTHER" id="PTHR28125:SF2">
    <property type="entry name" value="MEIOTIC EXPRESSION UP-REGULATED PROTEIN 26"/>
    <property type="match status" value="1"/>
</dbReference>
<dbReference type="InterPro" id="IPR028012">
    <property type="entry name" value="Rua1_C"/>
</dbReference>
<reference evidence="2 3" key="1">
    <citation type="submission" date="2019-02" db="EMBL/GenBank/DDBJ databases">
        <title>Genome sequencing of the rare red list fungi Antrodiella citrinella (Flaviporus citrinellus).</title>
        <authorList>
            <person name="Buettner E."/>
            <person name="Kellner H."/>
        </authorList>
    </citation>
    <scope>NUCLEOTIDE SEQUENCE [LARGE SCALE GENOMIC DNA]</scope>
    <source>
        <strain evidence="2 3">DSM 108506</strain>
    </source>
</reference>
<keyword evidence="3" id="KW-1185">Reference proteome</keyword>
<dbReference type="EMBL" id="SGPM01000266">
    <property type="protein sequence ID" value="THH27256.1"/>
    <property type="molecule type" value="Genomic_DNA"/>
</dbReference>
<evidence type="ECO:0000313" key="2">
    <source>
        <dbReference type="EMBL" id="THH27256.1"/>
    </source>
</evidence>
<dbReference type="AlphaFoldDB" id="A0A4S4MMS6"/>
<comment type="caution">
    <text evidence="2">The sequence shown here is derived from an EMBL/GenBank/DDBJ whole genome shotgun (WGS) entry which is preliminary data.</text>
</comment>
<sequence>NAPAPTKRRRLSADTAAAEDTDAGAVACPRRTFPSCIPQDEQFSLFYRRFPVCSYTRHGKRGSGLAGAVWNKARCATDLYTPRFVKGRGTKKVGVCPICCESVKRGGENRKLWFSMKFSAFKCYHMMNVHGIAPASGRPFSPPVEFRTVERDNIGKNEKTHLRQGKCHKCKKWVPVEGIKDVETKVNEIFWWKHAHSCHKGSRIPGEADDFVDDDVLRAALAGELDDDESEDEEADGGGRLTLGLGRVVTY</sequence>
<dbReference type="Pfam" id="PF14616">
    <property type="entry name" value="Rua1_C"/>
    <property type="match status" value="1"/>
</dbReference>
<accession>A0A4S4MMS6</accession>
<feature type="non-terminal residue" evidence="2">
    <location>
        <position position="1"/>
    </location>
</feature>